<keyword evidence="15" id="KW-1185">Reference proteome</keyword>
<dbReference type="EMBL" id="JAQQXP010000001">
    <property type="protein sequence ID" value="MDC8830804.1"/>
    <property type="molecule type" value="Genomic_DNA"/>
</dbReference>
<evidence type="ECO:0000256" key="7">
    <source>
        <dbReference type="ARBA" id="ARBA00022958"/>
    </source>
</evidence>
<keyword evidence="10 13" id="KW-0472">Membrane</keyword>
<evidence type="ECO:0000313" key="14">
    <source>
        <dbReference type="EMBL" id="MDC8830804.1"/>
    </source>
</evidence>
<accession>A0ABT5L199</accession>
<evidence type="ECO:0000256" key="8">
    <source>
        <dbReference type="ARBA" id="ARBA00022989"/>
    </source>
</evidence>
<gene>
    <name evidence="14" type="ORF">OIK42_08525</name>
</gene>
<evidence type="ECO:0000313" key="15">
    <source>
        <dbReference type="Proteomes" id="UP001218788"/>
    </source>
</evidence>
<keyword evidence="4" id="KW-0633">Potassium transport</keyword>
<feature type="transmembrane region" description="Helical" evidence="13">
    <location>
        <begin position="114"/>
        <end position="133"/>
    </location>
</feature>
<proteinExistence type="inferred from homology"/>
<keyword evidence="9" id="KW-0406">Ion transport</keyword>
<feature type="transmembrane region" description="Helical" evidence="13">
    <location>
        <begin position="87"/>
        <end position="107"/>
    </location>
</feature>
<feature type="transmembrane region" description="Helical" evidence="13">
    <location>
        <begin position="51"/>
        <end position="72"/>
    </location>
</feature>
<evidence type="ECO:0000256" key="2">
    <source>
        <dbReference type="ARBA" id="ARBA00006920"/>
    </source>
</evidence>
<comment type="similarity">
    <text evidence="2">Belongs to the TMEM175 family.</text>
</comment>
<name>A0ABT5L199_9ALTE</name>
<comment type="subcellular location">
    <subcellularLocation>
        <location evidence="1">Membrane</location>
        <topology evidence="1">Multi-pass membrane protein</topology>
    </subcellularLocation>
</comment>
<feature type="transmembrane region" description="Helical" evidence="13">
    <location>
        <begin position="139"/>
        <end position="160"/>
    </location>
</feature>
<evidence type="ECO:0000256" key="3">
    <source>
        <dbReference type="ARBA" id="ARBA00022448"/>
    </source>
</evidence>
<dbReference type="Proteomes" id="UP001218788">
    <property type="component" value="Unassembled WGS sequence"/>
</dbReference>
<evidence type="ECO:0000256" key="5">
    <source>
        <dbReference type="ARBA" id="ARBA00022692"/>
    </source>
</evidence>
<evidence type="ECO:0000256" key="12">
    <source>
        <dbReference type="ARBA" id="ARBA00034430"/>
    </source>
</evidence>
<evidence type="ECO:0000256" key="10">
    <source>
        <dbReference type="ARBA" id="ARBA00023136"/>
    </source>
</evidence>
<feature type="transmembrane region" description="Helical" evidence="13">
    <location>
        <begin position="181"/>
        <end position="201"/>
    </location>
</feature>
<sequence>MANAAGNNHQGFIYRGESMTRVETFVAAAFAFSVTMLVISVGAIPQNFAEFVIACKQIPAFAASFAVLTWIWHSHAVWSRRFGLEDAWTIVLSCGLIFLVLIYVYPLRIMMQSLFAFMSDGFFPGAMSFSEAWQIRFMFAFYAMGFVLLCLNFIALYGYARRQTLTPALSAIERFDSTTEIQSWIAAASISSLSLVLSILLPLDWLQFAGFSYFLFFPVLTIHGFARGTARKALLAG</sequence>
<evidence type="ECO:0000256" key="4">
    <source>
        <dbReference type="ARBA" id="ARBA00022538"/>
    </source>
</evidence>
<feature type="transmembrane region" description="Helical" evidence="13">
    <location>
        <begin position="207"/>
        <end position="226"/>
    </location>
</feature>
<evidence type="ECO:0000256" key="1">
    <source>
        <dbReference type="ARBA" id="ARBA00004141"/>
    </source>
</evidence>
<organism evidence="14 15">
    <name type="scientific">Alteromonas gilva</name>
    <dbReference type="NCBI Taxonomy" id="2987522"/>
    <lineage>
        <taxon>Bacteria</taxon>
        <taxon>Pseudomonadati</taxon>
        <taxon>Pseudomonadota</taxon>
        <taxon>Gammaproteobacteria</taxon>
        <taxon>Alteromonadales</taxon>
        <taxon>Alteromonadaceae</taxon>
        <taxon>Alteromonas/Salinimonas group</taxon>
        <taxon>Alteromonas</taxon>
    </lineage>
</organism>
<reference evidence="14 15" key="1">
    <citation type="submission" date="2022-10" db="EMBL/GenBank/DDBJ databases">
        <title>Alteromonas sp. chi3 Genome sequencing.</title>
        <authorList>
            <person name="Park S."/>
        </authorList>
    </citation>
    <scope>NUCLEOTIDE SEQUENCE [LARGE SCALE GENOMIC DNA]</scope>
    <source>
        <strain evidence="15">chi3</strain>
    </source>
</reference>
<keyword evidence="7" id="KW-0630">Potassium</keyword>
<comment type="catalytic activity">
    <reaction evidence="12">
        <text>K(+)(in) = K(+)(out)</text>
        <dbReference type="Rhea" id="RHEA:29463"/>
        <dbReference type="ChEBI" id="CHEBI:29103"/>
    </reaction>
</comment>
<keyword evidence="3" id="KW-0813">Transport</keyword>
<evidence type="ECO:0000256" key="9">
    <source>
        <dbReference type="ARBA" id="ARBA00023065"/>
    </source>
</evidence>
<evidence type="ECO:0000256" key="13">
    <source>
        <dbReference type="SAM" id="Phobius"/>
    </source>
</evidence>
<dbReference type="InterPro" id="IPR010617">
    <property type="entry name" value="TMEM175-like"/>
</dbReference>
<feature type="transmembrane region" description="Helical" evidence="13">
    <location>
        <begin position="25"/>
        <end position="44"/>
    </location>
</feature>
<keyword evidence="8 13" id="KW-1133">Transmembrane helix</keyword>
<evidence type="ECO:0000256" key="11">
    <source>
        <dbReference type="ARBA" id="ARBA00023303"/>
    </source>
</evidence>
<protein>
    <submittedName>
        <fullName evidence="14">TMEM175 family protein</fullName>
    </submittedName>
</protein>
<keyword evidence="11" id="KW-0407">Ion channel</keyword>
<dbReference type="RefSeq" id="WP_273639726.1">
    <property type="nucleotide sequence ID" value="NZ_JAQQXP010000001.1"/>
</dbReference>
<keyword evidence="6" id="KW-0631">Potassium channel</keyword>
<dbReference type="Pfam" id="PF06736">
    <property type="entry name" value="TMEM175"/>
    <property type="match status" value="1"/>
</dbReference>
<comment type="caution">
    <text evidence="14">The sequence shown here is derived from an EMBL/GenBank/DDBJ whole genome shotgun (WGS) entry which is preliminary data.</text>
</comment>
<keyword evidence="5 13" id="KW-0812">Transmembrane</keyword>
<evidence type="ECO:0000256" key="6">
    <source>
        <dbReference type="ARBA" id="ARBA00022826"/>
    </source>
</evidence>